<dbReference type="InterPro" id="IPR050186">
    <property type="entry name" value="TPT_transporter"/>
</dbReference>
<keyword evidence="2 6" id="KW-0812">Transmembrane</keyword>
<feature type="region of interest" description="Disordered" evidence="5">
    <location>
        <begin position="314"/>
        <end position="469"/>
    </location>
</feature>
<dbReference type="OMA" id="CVIIFNP"/>
<evidence type="ECO:0000313" key="8">
    <source>
        <dbReference type="EMBL" id="CEM28638.1"/>
    </source>
</evidence>
<gene>
    <name evidence="8" type="ORF">Vbra_17740</name>
</gene>
<keyword evidence="4 6" id="KW-0472">Membrane</keyword>
<dbReference type="FunCoup" id="A0A0G4GG86">
    <property type="interactions" value="9"/>
</dbReference>
<dbReference type="PANTHER" id="PTHR11132">
    <property type="entry name" value="SOLUTE CARRIER FAMILY 35"/>
    <property type="match status" value="1"/>
</dbReference>
<evidence type="ECO:0000259" key="7">
    <source>
        <dbReference type="Pfam" id="PF03151"/>
    </source>
</evidence>
<dbReference type="OrthoDB" id="5547497at2759"/>
<keyword evidence="9" id="KW-1185">Reference proteome</keyword>
<organism evidence="8 9">
    <name type="scientific">Vitrella brassicaformis (strain CCMP3155)</name>
    <dbReference type="NCBI Taxonomy" id="1169540"/>
    <lineage>
        <taxon>Eukaryota</taxon>
        <taxon>Sar</taxon>
        <taxon>Alveolata</taxon>
        <taxon>Colpodellida</taxon>
        <taxon>Vitrellaceae</taxon>
        <taxon>Vitrella</taxon>
    </lineage>
</organism>
<evidence type="ECO:0000256" key="4">
    <source>
        <dbReference type="ARBA" id="ARBA00023136"/>
    </source>
</evidence>
<evidence type="ECO:0000256" key="6">
    <source>
        <dbReference type="SAM" id="Phobius"/>
    </source>
</evidence>
<feature type="transmembrane region" description="Helical" evidence="6">
    <location>
        <begin position="233"/>
        <end position="255"/>
    </location>
</feature>
<feature type="transmembrane region" description="Helical" evidence="6">
    <location>
        <begin position="158"/>
        <end position="179"/>
    </location>
</feature>
<dbReference type="PhylomeDB" id="A0A0G4GG86"/>
<name>A0A0G4GG86_VITBC</name>
<dbReference type="Pfam" id="PF03151">
    <property type="entry name" value="TPT"/>
    <property type="match status" value="1"/>
</dbReference>
<proteinExistence type="predicted"/>
<evidence type="ECO:0000256" key="1">
    <source>
        <dbReference type="ARBA" id="ARBA00004141"/>
    </source>
</evidence>
<feature type="compositionally biased region" description="Basic and acidic residues" evidence="5">
    <location>
        <begin position="437"/>
        <end position="469"/>
    </location>
</feature>
<dbReference type="VEuPathDB" id="CryptoDB:Vbra_17740"/>
<feature type="compositionally biased region" description="Polar residues" evidence="5">
    <location>
        <begin position="326"/>
        <end position="339"/>
    </location>
</feature>
<reference evidence="8 9" key="1">
    <citation type="submission" date="2014-11" db="EMBL/GenBank/DDBJ databases">
        <authorList>
            <person name="Zhu J."/>
            <person name="Qi W."/>
            <person name="Song R."/>
        </authorList>
    </citation>
    <scope>NUCLEOTIDE SEQUENCE [LARGE SCALE GENOMIC DNA]</scope>
</reference>
<dbReference type="EMBL" id="CDMY01000656">
    <property type="protein sequence ID" value="CEM28638.1"/>
    <property type="molecule type" value="Genomic_DNA"/>
</dbReference>
<sequence>MGMDRRAEEVLSAMAFYFVISLSIVFLNFHIFSSTFQNPVFVSWFQQIVALVCVVVMGQVGKCNPSLAFFPPYEFKLKTARAVLPVTVTFVAMIAFANTCLKNVQVSTYQVARSTTILFNILLMYVVLGKSTSRKAILACMVVVLGFIVGSLDPTTLSPGGVILGLMSSVTQALYNVYIKKVLEVCDNNQNLMLAYNVTMAIPLFFPCIYIAGEGNWANELPWDFSVSDTWQMWGTFVLSGLLAILINIATFLMIKVTNPVTFNMVAMVKACAQSIGGIVLFGEVVSWQSLSGIALTILGSYWYSMIKLAESKQPTASTPPPLPLHTQTNNGFTKVSTYDSDDKRANSEMSTQPDSPPPSHTDPDLNGEASSSETSKLVGSAGSHSHPPPPPPRHTLNHHTNDQQSSQAMDSDMSAASGSTHQARRVAGKAMARPVSSREDVRLLPHDPTEERTGEDVDSSDSLRDPKKDFQHVTFWQYLFGK</sequence>
<dbReference type="InterPro" id="IPR037185">
    <property type="entry name" value="EmrE-like"/>
</dbReference>
<feature type="transmembrane region" description="Helical" evidence="6">
    <location>
        <begin position="111"/>
        <end position="129"/>
    </location>
</feature>
<feature type="compositionally biased region" description="Polar residues" evidence="5">
    <location>
        <begin position="369"/>
        <end position="378"/>
    </location>
</feature>
<dbReference type="SUPFAM" id="SSF103481">
    <property type="entry name" value="Multidrug resistance efflux transporter EmrE"/>
    <property type="match status" value="1"/>
</dbReference>
<feature type="transmembrane region" description="Helical" evidence="6">
    <location>
        <begin position="44"/>
        <end position="61"/>
    </location>
</feature>
<feature type="transmembrane region" description="Helical" evidence="6">
    <location>
        <begin position="136"/>
        <end position="152"/>
    </location>
</feature>
<dbReference type="InParanoid" id="A0A0G4GG86"/>
<feature type="domain" description="Sugar phosphate transporter" evidence="7">
    <location>
        <begin position="11"/>
        <end position="305"/>
    </location>
</feature>
<evidence type="ECO:0000256" key="2">
    <source>
        <dbReference type="ARBA" id="ARBA00022692"/>
    </source>
</evidence>
<feature type="compositionally biased region" description="Low complexity" evidence="5">
    <location>
        <begin position="403"/>
        <end position="418"/>
    </location>
</feature>
<evidence type="ECO:0000256" key="5">
    <source>
        <dbReference type="SAM" id="MobiDB-lite"/>
    </source>
</evidence>
<dbReference type="Proteomes" id="UP000041254">
    <property type="component" value="Unassembled WGS sequence"/>
</dbReference>
<protein>
    <recommendedName>
        <fullName evidence="7">Sugar phosphate transporter domain-containing protein</fullName>
    </recommendedName>
</protein>
<keyword evidence="3 6" id="KW-1133">Transmembrane helix</keyword>
<feature type="transmembrane region" description="Helical" evidence="6">
    <location>
        <begin position="82"/>
        <end position="99"/>
    </location>
</feature>
<evidence type="ECO:0000313" key="9">
    <source>
        <dbReference type="Proteomes" id="UP000041254"/>
    </source>
</evidence>
<accession>A0A0G4GG86</accession>
<evidence type="ECO:0000256" key="3">
    <source>
        <dbReference type="ARBA" id="ARBA00022989"/>
    </source>
</evidence>
<dbReference type="GO" id="GO:0016020">
    <property type="term" value="C:membrane"/>
    <property type="evidence" value="ECO:0007669"/>
    <property type="project" value="UniProtKB-SubCell"/>
</dbReference>
<feature type="transmembrane region" description="Helical" evidence="6">
    <location>
        <begin position="191"/>
        <end position="213"/>
    </location>
</feature>
<comment type="subcellular location">
    <subcellularLocation>
        <location evidence="1">Membrane</location>
        <topology evidence="1">Multi-pass membrane protein</topology>
    </subcellularLocation>
</comment>
<dbReference type="AlphaFoldDB" id="A0A0G4GG86"/>
<feature type="transmembrane region" description="Helical" evidence="6">
    <location>
        <begin position="12"/>
        <end position="32"/>
    </location>
</feature>
<dbReference type="InterPro" id="IPR004853">
    <property type="entry name" value="Sugar_P_trans_dom"/>
</dbReference>